<comment type="caution">
    <text evidence="1">The sequence shown here is derived from an EMBL/GenBank/DDBJ whole genome shotgun (WGS) entry which is preliminary data.</text>
</comment>
<dbReference type="AlphaFoldDB" id="A0A409XPY3"/>
<dbReference type="InParanoid" id="A0A409XPY3"/>
<dbReference type="EMBL" id="NHYD01000972">
    <property type="protein sequence ID" value="PPQ92777.1"/>
    <property type="molecule type" value="Genomic_DNA"/>
</dbReference>
<evidence type="ECO:0000313" key="1">
    <source>
        <dbReference type="EMBL" id="PPQ92777.1"/>
    </source>
</evidence>
<sequence length="95" mass="10994">MCVNQPKISTKASVELIHNRSANSSDLHMHVVLKAKEFREFSTYAHDWKSGPVHDVTEVIIGDLRRYEEGSAKLLWNRILMVPQELTRLFRMKGT</sequence>
<reference evidence="1 2" key="1">
    <citation type="journal article" date="2018" name="Evol. Lett.">
        <title>Horizontal gene cluster transfer increased hallucinogenic mushroom diversity.</title>
        <authorList>
            <person name="Reynolds H.T."/>
            <person name="Vijayakumar V."/>
            <person name="Gluck-Thaler E."/>
            <person name="Korotkin H.B."/>
            <person name="Matheny P.B."/>
            <person name="Slot J.C."/>
        </authorList>
    </citation>
    <scope>NUCLEOTIDE SEQUENCE [LARGE SCALE GENOMIC DNA]</scope>
    <source>
        <strain evidence="1 2">2631</strain>
    </source>
</reference>
<gene>
    <name evidence="1" type="ORF">CVT25_003888</name>
</gene>
<name>A0A409XPY3_PSICY</name>
<dbReference type="Proteomes" id="UP000283269">
    <property type="component" value="Unassembled WGS sequence"/>
</dbReference>
<organism evidence="1 2">
    <name type="scientific">Psilocybe cyanescens</name>
    <dbReference type="NCBI Taxonomy" id="93625"/>
    <lineage>
        <taxon>Eukaryota</taxon>
        <taxon>Fungi</taxon>
        <taxon>Dikarya</taxon>
        <taxon>Basidiomycota</taxon>
        <taxon>Agaricomycotina</taxon>
        <taxon>Agaricomycetes</taxon>
        <taxon>Agaricomycetidae</taxon>
        <taxon>Agaricales</taxon>
        <taxon>Agaricineae</taxon>
        <taxon>Strophariaceae</taxon>
        <taxon>Psilocybe</taxon>
    </lineage>
</organism>
<proteinExistence type="predicted"/>
<protein>
    <submittedName>
        <fullName evidence="1">Uncharacterized protein</fullName>
    </submittedName>
</protein>
<keyword evidence="2" id="KW-1185">Reference proteome</keyword>
<accession>A0A409XPY3</accession>
<evidence type="ECO:0000313" key="2">
    <source>
        <dbReference type="Proteomes" id="UP000283269"/>
    </source>
</evidence>